<accession>A0A1W2FX31</accession>
<dbReference type="AlphaFoldDB" id="A0A1W2FX31"/>
<evidence type="ECO:0000256" key="3">
    <source>
        <dbReference type="RuleBase" id="RU362132"/>
    </source>
</evidence>
<dbReference type="EMBL" id="FWXV01000014">
    <property type="protein sequence ID" value="SMD26344.1"/>
    <property type="molecule type" value="Genomic_DNA"/>
</dbReference>
<feature type="domain" description="Thiamine pyrophosphate enzyme N-terminal TPP-binding" evidence="7">
    <location>
        <begin position="14"/>
        <end position="116"/>
    </location>
</feature>
<feature type="region of interest" description="Disordered" evidence="4">
    <location>
        <begin position="339"/>
        <end position="358"/>
    </location>
</feature>
<dbReference type="CDD" id="cd07035">
    <property type="entry name" value="TPP_PYR_POX_like"/>
    <property type="match status" value="1"/>
</dbReference>
<dbReference type="Gene3D" id="3.40.50.1220">
    <property type="entry name" value="TPP-binding domain"/>
    <property type="match status" value="1"/>
</dbReference>
<evidence type="ECO:0000256" key="2">
    <source>
        <dbReference type="ARBA" id="ARBA00023052"/>
    </source>
</evidence>
<feature type="domain" description="Thiamine pyrophosphate enzyme central" evidence="5">
    <location>
        <begin position="197"/>
        <end position="330"/>
    </location>
</feature>
<evidence type="ECO:0000313" key="9">
    <source>
        <dbReference type="Proteomes" id="UP000192674"/>
    </source>
</evidence>
<gene>
    <name evidence="8" type="ORF">SAMN05661093_09927</name>
</gene>
<dbReference type="SUPFAM" id="SSF52467">
    <property type="entry name" value="DHS-like NAD/FAD-binding domain"/>
    <property type="match status" value="1"/>
</dbReference>
<dbReference type="InterPro" id="IPR029061">
    <property type="entry name" value="THDP-binding"/>
</dbReference>
<dbReference type="PANTHER" id="PTHR18968:SF133">
    <property type="entry name" value="BENZOYLFORMATE DECARBOXYLASE"/>
    <property type="match status" value="1"/>
</dbReference>
<dbReference type="GO" id="GO:0000287">
    <property type="term" value="F:magnesium ion binding"/>
    <property type="evidence" value="ECO:0007669"/>
    <property type="project" value="InterPro"/>
</dbReference>
<proteinExistence type="inferred from homology"/>
<reference evidence="8 9" key="1">
    <citation type="submission" date="2017-04" db="EMBL/GenBank/DDBJ databases">
        <authorList>
            <person name="Afonso C.L."/>
            <person name="Miller P.J."/>
            <person name="Scott M.A."/>
            <person name="Spackman E."/>
            <person name="Goraichik I."/>
            <person name="Dimitrov K.M."/>
            <person name="Suarez D.L."/>
            <person name="Swayne D.E."/>
        </authorList>
    </citation>
    <scope>NUCLEOTIDE SEQUENCE [LARGE SCALE GENOMIC DNA]</scope>
    <source>
        <strain evidence="8 9">DSM 43828</strain>
    </source>
</reference>
<dbReference type="SUPFAM" id="SSF52518">
    <property type="entry name" value="Thiamin diphosphate-binding fold (THDP-binding)"/>
    <property type="match status" value="2"/>
</dbReference>
<dbReference type="InterPro" id="IPR012000">
    <property type="entry name" value="Thiamin_PyroP_enz_cen_dom"/>
</dbReference>
<evidence type="ECO:0000256" key="1">
    <source>
        <dbReference type="ARBA" id="ARBA00007812"/>
    </source>
</evidence>
<dbReference type="CDD" id="cd02002">
    <property type="entry name" value="TPP_BFDC"/>
    <property type="match status" value="1"/>
</dbReference>
<keyword evidence="9" id="KW-1185">Reference proteome</keyword>
<dbReference type="Gene3D" id="3.40.50.970">
    <property type="match status" value="2"/>
</dbReference>
<organism evidence="8 9">
    <name type="scientific">Kibdelosporangium aridum</name>
    <dbReference type="NCBI Taxonomy" id="2030"/>
    <lineage>
        <taxon>Bacteria</taxon>
        <taxon>Bacillati</taxon>
        <taxon>Actinomycetota</taxon>
        <taxon>Actinomycetes</taxon>
        <taxon>Pseudonocardiales</taxon>
        <taxon>Pseudonocardiaceae</taxon>
        <taxon>Kibdelosporangium</taxon>
    </lineage>
</organism>
<dbReference type="InterPro" id="IPR029035">
    <property type="entry name" value="DHS-like_NAD/FAD-binding_dom"/>
</dbReference>
<dbReference type="InterPro" id="IPR000399">
    <property type="entry name" value="TPP-bd_CS"/>
</dbReference>
<keyword evidence="2 3" id="KW-0786">Thiamine pyrophosphate</keyword>
<evidence type="ECO:0000259" key="7">
    <source>
        <dbReference type="Pfam" id="PF02776"/>
    </source>
</evidence>
<dbReference type="Pfam" id="PF02775">
    <property type="entry name" value="TPP_enzyme_C"/>
    <property type="match status" value="1"/>
</dbReference>
<dbReference type="GO" id="GO:0003984">
    <property type="term" value="F:acetolactate synthase activity"/>
    <property type="evidence" value="ECO:0007669"/>
    <property type="project" value="TreeGrafter"/>
</dbReference>
<evidence type="ECO:0000259" key="6">
    <source>
        <dbReference type="Pfam" id="PF02775"/>
    </source>
</evidence>
<comment type="similarity">
    <text evidence="1 3">Belongs to the TPP enzyme family.</text>
</comment>
<dbReference type="PANTHER" id="PTHR18968">
    <property type="entry name" value="THIAMINE PYROPHOSPHATE ENZYMES"/>
    <property type="match status" value="1"/>
</dbReference>
<dbReference type="InterPro" id="IPR012001">
    <property type="entry name" value="Thiamin_PyroP_enz_TPP-bd_dom"/>
</dbReference>
<dbReference type="Pfam" id="PF02776">
    <property type="entry name" value="TPP_enzyme_N"/>
    <property type="match status" value="1"/>
</dbReference>
<dbReference type="InterPro" id="IPR011766">
    <property type="entry name" value="TPP_enzyme_TPP-bd"/>
</dbReference>
<feature type="domain" description="Thiamine pyrophosphate enzyme TPP-binding" evidence="6">
    <location>
        <begin position="387"/>
        <end position="530"/>
    </location>
</feature>
<dbReference type="Proteomes" id="UP000192674">
    <property type="component" value="Unassembled WGS sequence"/>
</dbReference>
<dbReference type="PROSITE" id="PS00187">
    <property type="entry name" value="TPP_ENZYMES"/>
    <property type="match status" value="1"/>
</dbReference>
<evidence type="ECO:0000313" key="8">
    <source>
        <dbReference type="EMBL" id="SMD26344.1"/>
    </source>
</evidence>
<evidence type="ECO:0000259" key="5">
    <source>
        <dbReference type="Pfam" id="PF00205"/>
    </source>
</evidence>
<dbReference type="NCBIfam" id="NF005485">
    <property type="entry name" value="PRK07092.1"/>
    <property type="match status" value="1"/>
</dbReference>
<dbReference type="GO" id="GO:0030976">
    <property type="term" value="F:thiamine pyrophosphate binding"/>
    <property type="evidence" value="ECO:0007669"/>
    <property type="project" value="InterPro"/>
</dbReference>
<dbReference type="OrthoDB" id="2443624at2"/>
<dbReference type="GO" id="GO:0050660">
    <property type="term" value="F:flavin adenine dinucleotide binding"/>
    <property type="evidence" value="ECO:0007669"/>
    <property type="project" value="TreeGrafter"/>
</dbReference>
<dbReference type="Pfam" id="PF00205">
    <property type="entry name" value="TPP_enzyme_M"/>
    <property type="match status" value="1"/>
</dbReference>
<sequence>MPALTGKNGAVNLTVVDAVRELMRAWQLTKVFGNPGSTEVPFLADWPEDFDYVLGLQESVVVAMADGYAQASGLPVVVNLHSAGGTGHAMGSIVTAYHNRTPMIVLAGQQARSLLPIDPFLSALEPTHLPQPYVKWSVQPARAQDVPAAFARAYHVATQPPCGPVLVSVPSDDWNQPAVSISPRPRIGGDFADTVALDAVATKIAASTQPVVVVGAAIDADHAVSDMVLLAERIQAPVWAAPFSARCSFPEDHSLFAGFLPAARQPLAETLAGHDLVVVIGAPAFTEHVVTEKDGPDLPPLILIHDDEQVLARAPHAIAVRATPGAGIRHLLCGVTESASPRPPIRQHTAAPEPPAAGERMSGAYVLHTIRQTMPTNTLIVEEAPSHRPAMHQHLPITLRQTGFLTGASGVLGYGLPAAIGAAMAAPDRSVVAIIGDGSTMYSVQALWTAARYSAPLTVVVMDNGEYAAVANHSNRLGVSGVPGIQLGEVDFRALANGQGCQGVLVSDPVELARALTDAVCADEPTVLHVLVQQARATLPR</sequence>
<dbReference type="InterPro" id="IPR045229">
    <property type="entry name" value="TPP_enz"/>
</dbReference>
<name>A0A1W2FX31_KIBAR</name>
<evidence type="ECO:0000256" key="4">
    <source>
        <dbReference type="SAM" id="MobiDB-lite"/>
    </source>
</evidence>
<protein>
    <submittedName>
        <fullName evidence="8">Benzoylformate decarboxylase</fullName>
    </submittedName>
</protein>